<dbReference type="Proteomes" id="UP000091857">
    <property type="component" value="Chromosome 11"/>
</dbReference>
<dbReference type="InterPro" id="IPR011050">
    <property type="entry name" value="Pectin_lyase_fold/virulence"/>
</dbReference>
<dbReference type="GO" id="GO:0042545">
    <property type="term" value="P:cell wall modification"/>
    <property type="evidence" value="ECO:0007669"/>
    <property type="project" value="UniProtKB-UniRule"/>
</dbReference>
<dbReference type="AlphaFoldDB" id="A0A2C9UXA4"/>
<dbReference type="SMART" id="SM00856">
    <property type="entry name" value="PMEI"/>
    <property type="match status" value="1"/>
</dbReference>
<dbReference type="GO" id="GO:0030599">
    <property type="term" value="F:pectinesterase activity"/>
    <property type="evidence" value="ECO:0000318"/>
    <property type="project" value="GO_Central"/>
</dbReference>
<evidence type="ECO:0000256" key="11">
    <source>
        <dbReference type="PROSITE-ProRule" id="PRU10040"/>
    </source>
</evidence>
<dbReference type="InterPro" id="IPR012334">
    <property type="entry name" value="Pectin_lyas_fold"/>
</dbReference>
<evidence type="ECO:0000256" key="4">
    <source>
        <dbReference type="ARBA" id="ARBA00007786"/>
    </source>
</evidence>
<feature type="active site" evidence="11">
    <location>
        <position position="419"/>
    </location>
</feature>
<proteinExistence type="inferred from homology"/>
<keyword evidence="13" id="KW-0812">Transmembrane</keyword>
<evidence type="ECO:0000256" key="13">
    <source>
        <dbReference type="SAM" id="Phobius"/>
    </source>
</evidence>
<evidence type="ECO:0000256" key="12">
    <source>
        <dbReference type="RuleBase" id="RU000589"/>
    </source>
</evidence>
<evidence type="ECO:0000313" key="16">
    <source>
        <dbReference type="Proteomes" id="UP000091857"/>
    </source>
</evidence>
<dbReference type="STRING" id="3983.A0A2C9UXA4"/>
<dbReference type="InterPro" id="IPR018040">
    <property type="entry name" value="Pectinesterase_Tyr_AS"/>
</dbReference>
<evidence type="ECO:0000256" key="2">
    <source>
        <dbReference type="ARBA" id="ARBA00005184"/>
    </source>
</evidence>
<evidence type="ECO:0000259" key="14">
    <source>
        <dbReference type="SMART" id="SM00856"/>
    </source>
</evidence>
<feature type="transmembrane region" description="Helical" evidence="13">
    <location>
        <begin position="27"/>
        <end position="48"/>
    </location>
</feature>
<dbReference type="GO" id="GO:0046910">
    <property type="term" value="F:pectinesterase inhibitor activity"/>
    <property type="evidence" value="ECO:0000318"/>
    <property type="project" value="GO_Central"/>
</dbReference>
<dbReference type="NCBIfam" id="TIGR01614">
    <property type="entry name" value="PME_inhib"/>
    <property type="match status" value="1"/>
</dbReference>
<feature type="domain" description="Pectinesterase inhibitor" evidence="14">
    <location>
        <begin position="57"/>
        <end position="216"/>
    </location>
</feature>
<evidence type="ECO:0000256" key="8">
    <source>
        <dbReference type="ARBA" id="ARBA00023085"/>
    </source>
</evidence>
<dbReference type="InterPro" id="IPR033131">
    <property type="entry name" value="Pectinesterase_Asp_AS"/>
</dbReference>
<comment type="similarity">
    <text evidence="4">In the C-terminal section; belongs to the pectinesterase family.</text>
</comment>
<dbReference type="InterPro" id="IPR006501">
    <property type="entry name" value="Pectinesterase_inhib_dom"/>
</dbReference>
<dbReference type="Gramene" id="Manes.11G012500.1.v8.1">
    <property type="protein sequence ID" value="Manes.11G012500.1.v8.1.CDS"/>
    <property type="gene ID" value="Manes.11G012500.v8.1"/>
</dbReference>
<keyword evidence="13" id="KW-0472">Membrane</keyword>
<keyword evidence="6 12" id="KW-0134">Cell wall</keyword>
<keyword evidence="12" id="KW-0961">Cell wall biogenesis/degradation</keyword>
<dbReference type="UniPathway" id="UPA00545">
    <property type="reaction ID" value="UER00823"/>
</dbReference>
<dbReference type="CDD" id="cd15798">
    <property type="entry name" value="PMEI-like_3"/>
    <property type="match status" value="1"/>
</dbReference>
<comment type="similarity">
    <text evidence="3">In the N-terminal section; belongs to the PMEI family.</text>
</comment>
<dbReference type="Gene3D" id="2.160.20.10">
    <property type="entry name" value="Single-stranded right-handed beta-helix, Pectin lyase-like"/>
    <property type="match status" value="1"/>
</dbReference>
<dbReference type="FunFam" id="1.20.140.40:FF:000010">
    <property type="entry name" value="Pectinesterase"/>
    <property type="match status" value="1"/>
</dbReference>
<comment type="caution">
    <text evidence="15">The sequence shown here is derived from an EMBL/GenBank/DDBJ whole genome shotgun (WGS) entry which is preliminary data.</text>
</comment>
<keyword evidence="10" id="KW-0325">Glycoprotein</keyword>
<comment type="function">
    <text evidence="12">Acts in the modification of cell walls via demethylesterification of cell wall pectin.</text>
</comment>
<dbReference type="PROSITE" id="PS00800">
    <property type="entry name" value="PECTINESTERASE_1"/>
    <property type="match status" value="1"/>
</dbReference>
<dbReference type="SUPFAM" id="SSF101148">
    <property type="entry name" value="Plant invertase/pectin methylesterase inhibitor"/>
    <property type="match status" value="1"/>
</dbReference>
<dbReference type="GO" id="GO:0045490">
    <property type="term" value="P:pectin catabolic process"/>
    <property type="evidence" value="ECO:0007669"/>
    <property type="project" value="UniProtKB-UniRule"/>
</dbReference>
<keyword evidence="16" id="KW-1185">Reference proteome</keyword>
<dbReference type="Pfam" id="PF01095">
    <property type="entry name" value="Pectinesterase"/>
    <property type="match status" value="1"/>
</dbReference>
<evidence type="ECO:0000256" key="3">
    <source>
        <dbReference type="ARBA" id="ARBA00006027"/>
    </source>
</evidence>
<keyword evidence="13" id="KW-1133">Transmembrane helix</keyword>
<dbReference type="Gene3D" id="1.20.140.40">
    <property type="entry name" value="Invertase/pectin methylesterase inhibitor family protein"/>
    <property type="match status" value="1"/>
</dbReference>
<dbReference type="InterPro" id="IPR035513">
    <property type="entry name" value="Invertase/methylesterase_inhib"/>
</dbReference>
<keyword evidence="9" id="KW-1015">Disulfide bond</keyword>
<dbReference type="OMA" id="HNFFTVE"/>
<evidence type="ECO:0000313" key="15">
    <source>
        <dbReference type="EMBL" id="OAY36322.1"/>
    </source>
</evidence>
<evidence type="ECO:0000256" key="10">
    <source>
        <dbReference type="ARBA" id="ARBA00023180"/>
    </source>
</evidence>
<evidence type="ECO:0000256" key="5">
    <source>
        <dbReference type="ARBA" id="ARBA00013229"/>
    </source>
</evidence>
<name>A0A2C9UXA4_MANES</name>
<evidence type="ECO:0000256" key="6">
    <source>
        <dbReference type="ARBA" id="ARBA00022512"/>
    </source>
</evidence>
<comment type="subcellular location">
    <subcellularLocation>
        <location evidence="1 12">Secreted</location>
        <location evidence="1 12">Cell wall</location>
    </subcellularLocation>
</comment>
<reference evidence="16" key="1">
    <citation type="journal article" date="2016" name="Nat. Biotechnol.">
        <title>Sequencing wild and cultivated cassava and related species reveals extensive interspecific hybridization and genetic diversity.</title>
        <authorList>
            <person name="Bredeson J.V."/>
            <person name="Lyons J.B."/>
            <person name="Prochnik S.E."/>
            <person name="Wu G.A."/>
            <person name="Ha C.M."/>
            <person name="Edsinger-Gonzales E."/>
            <person name="Grimwood J."/>
            <person name="Schmutz J."/>
            <person name="Rabbi I.Y."/>
            <person name="Egesi C."/>
            <person name="Nauluvula P."/>
            <person name="Lebot V."/>
            <person name="Ndunguru J."/>
            <person name="Mkamilo G."/>
            <person name="Bart R.S."/>
            <person name="Setter T.L."/>
            <person name="Gleadow R.M."/>
            <person name="Kulakow P."/>
            <person name="Ferguson M.E."/>
            <person name="Rounsley S."/>
            <person name="Rokhsar D.S."/>
        </authorList>
    </citation>
    <scope>NUCLEOTIDE SEQUENCE [LARGE SCALE GENOMIC DNA]</scope>
    <source>
        <strain evidence="16">cv. AM560-2</strain>
    </source>
</reference>
<evidence type="ECO:0000256" key="1">
    <source>
        <dbReference type="ARBA" id="ARBA00004191"/>
    </source>
</evidence>
<dbReference type="PROSITE" id="PS00503">
    <property type="entry name" value="PECTINESTERASE_2"/>
    <property type="match status" value="1"/>
</dbReference>
<gene>
    <name evidence="15" type="ORF">MANES_11G012500v8</name>
</gene>
<sequence>MAQDKESLTGMPETSKLISFSKKHKKLFLSLFASFLLVAAIVAIVSGVKKSEDDTSQSHAILKSSCSSTRYPDLCFSAVVSVPGATSNLATQKDVIEVSLNITTEAVQHNYFTVKKLRAKKKLTKREKIALHDCLETIDETLDELHEVLEDLKEYPSKKSLSQHADDLKTLMSAAITNQETCLDGFSHEKADKEVRKALLAGQVHVKRMCSNALAMIKNMTDTDIINELKLATSTTNRKLKEEKDEESGWPGWLSVADRRLLQSSSVTPNVVVAADGSGNYRTVSAAVAAAPTKSSKRYIIRIKAGVYRENVEVPKSKTNLMFLGDGRKTTIITGSRNVVDGSTTFKSATVAVVGQGFLARGVTFQNTAGPSKHQAVALRVGADLAAFYECDMLAYQDTLYVHSNRQFFINCLIAGTVDFIFGNSAAVLQDCDIHARRPNSGQKNMVTAQGRTDPNQNTGIVIQKCRIGATSDLRPVQGSFPTYLGRPWKEYSRTVIMQSTISDVINPAGWHEWQGNFALNTLFYGEYQNSGAGAGTSRRVRWRGFKVITSATEAQGFTPGRFIAGGSWLRSTTFPFSLGL</sequence>
<dbReference type="EMBL" id="CM004397">
    <property type="protein sequence ID" value="OAY36322.1"/>
    <property type="molecule type" value="Genomic_DNA"/>
</dbReference>
<accession>A0A2C9UXA4</accession>
<organism evidence="15 16">
    <name type="scientific">Manihot esculenta</name>
    <name type="common">Cassava</name>
    <name type="synonym">Jatropha manihot</name>
    <dbReference type="NCBI Taxonomy" id="3983"/>
    <lineage>
        <taxon>Eukaryota</taxon>
        <taxon>Viridiplantae</taxon>
        <taxon>Streptophyta</taxon>
        <taxon>Embryophyta</taxon>
        <taxon>Tracheophyta</taxon>
        <taxon>Spermatophyta</taxon>
        <taxon>Magnoliopsida</taxon>
        <taxon>eudicotyledons</taxon>
        <taxon>Gunneridae</taxon>
        <taxon>Pentapetalae</taxon>
        <taxon>rosids</taxon>
        <taxon>fabids</taxon>
        <taxon>Malpighiales</taxon>
        <taxon>Euphorbiaceae</taxon>
        <taxon>Crotonoideae</taxon>
        <taxon>Manihoteae</taxon>
        <taxon>Manihot</taxon>
    </lineage>
</organism>
<dbReference type="InterPro" id="IPR000070">
    <property type="entry name" value="Pectinesterase_cat"/>
</dbReference>
<dbReference type="PANTHER" id="PTHR31707">
    <property type="entry name" value="PECTINESTERASE"/>
    <property type="match status" value="1"/>
</dbReference>
<keyword evidence="7 12" id="KW-0378">Hydrolase</keyword>
<dbReference type="FunFam" id="2.160.20.10:FF:000001">
    <property type="entry name" value="Pectinesterase"/>
    <property type="match status" value="1"/>
</dbReference>
<comment type="catalytic activity">
    <reaction evidence="12">
        <text>[(1-&gt;4)-alpha-D-galacturonosyl methyl ester](n) + n H2O = [(1-&gt;4)-alpha-D-galacturonosyl](n) + n methanol + n H(+)</text>
        <dbReference type="Rhea" id="RHEA:22380"/>
        <dbReference type="Rhea" id="RHEA-COMP:14570"/>
        <dbReference type="Rhea" id="RHEA-COMP:14573"/>
        <dbReference type="ChEBI" id="CHEBI:15377"/>
        <dbReference type="ChEBI" id="CHEBI:15378"/>
        <dbReference type="ChEBI" id="CHEBI:17790"/>
        <dbReference type="ChEBI" id="CHEBI:140522"/>
        <dbReference type="ChEBI" id="CHEBI:140523"/>
        <dbReference type="EC" id="3.1.1.11"/>
    </reaction>
</comment>
<evidence type="ECO:0000256" key="9">
    <source>
        <dbReference type="ARBA" id="ARBA00023157"/>
    </source>
</evidence>
<dbReference type="SUPFAM" id="SSF51126">
    <property type="entry name" value="Pectin lyase-like"/>
    <property type="match status" value="1"/>
</dbReference>
<dbReference type="OrthoDB" id="2019149at2759"/>
<dbReference type="Pfam" id="PF04043">
    <property type="entry name" value="PMEI"/>
    <property type="match status" value="1"/>
</dbReference>
<evidence type="ECO:0000256" key="7">
    <source>
        <dbReference type="ARBA" id="ARBA00022801"/>
    </source>
</evidence>
<dbReference type="EC" id="3.1.1.11" evidence="5 12"/>
<protein>
    <recommendedName>
        <fullName evidence="5 12">Pectinesterase</fullName>
        <ecNumber evidence="5 12">3.1.1.11</ecNumber>
    </recommendedName>
</protein>
<keyword evidence="12" id="KW-0964">Secreted</keyword>
<comment type="pathway">
    <text evidence="2 12">Glycan metabolism; pectin degradation; 2-dehydro-3-deoxy-D-gluconate from pectin: step 1/5.</text>
</comment>
<keyword evidence="8 12" id="KW-0063">Aspartyl esterase</keyword>